<organism evidence="2 3">
    <name type="scientific">Prorocentrum cordatum</name>
    <dbReference type="NCBI Taxonomy" id="2364126"/>
    <lineage>
        <taxon>Eukaryota</taxon>
        <taxon>Sar</taxon>
        <taxon>Alveolata</taxon>
        <taxon>Dinophyceae</taxon>
        <taxon>Prorocentrales</taxon>
        <taxon>Prorocentraceae</taxon>
        <taxon>Prorocentrum</taxon>
    </lineage>
</organism>
<gene>
    <name evidence="2" type="ORF">PCOR1329_LOCUS49531</name>
</gene>
<dbReference type="EMBL" id="CAUYUJ010015996">
    <property type="protein sequence ID" value="CAK0860625.1"/>
    <property type="molecule type" value="Genomic_DNA"/>
</dbReference>
<reference evidence="2" key="1">
    <citation type="submission" date="2023-10" db="EMBL/GenBank/DDBJ databases">
        <authorList>
            <person name="Chen Y."/>
            <person name="Shah S."/>
            <person name="Dougan E. K."/>
            <person name="Thang M."/>
            <person name="Chan C."/>
        </authorList>
    </citation>
    <scope>NUCLEOTIDE SEQUENCE [LARGE SCALE GENOMIC DNA]</scope>
</reference>
<sequence length="455" mass="48592">MVRSFSSTVEDRRKHYRAVVPGGPRVEEATEEREAMMREALMTFAIAATPTILSFRTAVWQWHPSQVCYRGRASACLQSASFFSRGSVGERLRASAAAAGPAEGLRQATSAHPQLAWAGQESDYAVVAPMEPYGDGPEELSLTTFAGERYVLRRSGPGPHELHVAQSCWSATNSPHECCSPGSAARCWHSSEHWSHCCGQGVTSFAEHTWNVVYDIYVSISEGMGDGQLQQFQSLLPGFRVDEGAWDRKRLRWRIGGEQVSPYCHSRGSGNQVEETGSILTSLVAMLAATGAGLSRTFVNVGAGTCRPPDPMYDLLHSERGRGFRGLAVDANSDDLAECPKSLANATADVRPVLLAVEPATVGDLLTPHLRGLFSGESRGAPFPLDILVVDIDGCDCLVAEDRSCGWPGPSCSCWRSPSTSRRPSASPPSTAALAPAAGWSGTTSGSSIPPAAAP</sequence>
<evidence type="ECO:0000313" key="3">
    <source>
        <dbReference type="Proteomes" id="UP001189429"/>
    </source>
</evidence>
<protein>
    <submittedName>
        <fullName evidence="2">Uncharacterized protein</fullName>
    </submittedName>
</protein>
<accession>A0ABN9UL88</accession>
<feature type="region of interest" description="Disordered" evidence="1">
    <location>
        <begin position="418"/>
        <end position="455"/>
    </location>
</feature>
<comment type="caution">
    <text evidence="2">The sequence shown here is derived from an EMBL/GenBank/DDBJ whole genome shotgun (WGS) entry which is preliminary data.</text>
</comment>
<name>A0ABN9UL88_9DINO</name>
<dbReference type="Proteomes" id="UP001189429">
    <property type="component" value="Unassembled WGS sequence"/>
</dbReference>
<evidence type="ECO:0000256" key="1">
    <source>
        <dbReference type="SAM" id="MobiDB-lite"/>
    </source>
</evidence>
<keyword evidence="3" id="KW-1185">Reference proteome</keyword>
<evidence type="ECO:0000313" key="2">
    <source>
        <dbReference type="EMBL" id="CAK0860625.1"/>
    </source>
</evidence>
<proteinExistence type="predicted"/>